<dbReference type="Proteomes" id="UP000826195">
    <property type="component" value="Unassembled WGS sequence"/>
</dbReference>
<proteinExistence type="predicted"/>
<comment type="caution">
    <text evidence="1">The sequence shown here is derived from an EMBL/GenBank/DDBJ whole genome shotgun (WGS) entry which is preliminary data.</text>
</comment>
<evidence type="ECO:0000313" key="2">
    <source>
        <dbReference type="Proteomes" id="UP000826195"/>
    </source>
</evidence>
<gene>
    <name evidence="1" type="ORF">KQX54_008263</name>
</gene>
<protein>
    <submittedName>
        <fullName evidence="1">Uncharacterized protein</fullName>
    </submittedName>
</protein>
<dbReference type="EMBL" id="JAHXZJ010002982">
    <property type="protein sequence ID" value="KAH0534774.1"/>
    <property type="molecule type" value="Genomic_DNA"/>
</dbReference>
<name>A0AAV7HUE7_COTGL</name>
<keyword evidence="2" id="KW-1185">Reference proteome</keyword>
<accession>A0AAV7HUE7</accession>
<reference evidence="1 2" key="1">
    <citation type="journal article" date="2021" name="J. Hered.">
        <title>A chromosome-level genome assembly of the parasitoid wasp, Cotesia glomerata (Hymenoptera: Braconidae).</title>
        <authorList>
            <person name="Pinto B.J."/>
            <person name="Weis J.J."/>
            <person name="Gamble T."/>
            <person name="Ode P.J."/>
            <person name="Paul R."/>
            <person name="Zaspel J.M."/>
        </authorList>
    </citation>
    <scope>NUCLEOTIDE SEQUENCE [LARGE SCALE GENOMIC DNA]</scope>
    <source>
        <strain evidence="1">CgM1</strain>
    </source>
</reference>
<dbReference type="AlphaFoldDB" id="A0AAV7HUE7"/>
<sequence>MCFWTVIEDNEKKSYSFDTCGDIINAECFRIPISIAQNTTRTRCIQLLHLILYFPQNSRSRACLVYSRQPIVVFRGNKHPKQSHASRILPLDERSVVTGNLTGEILLVGEEA</sequence>
<organism evidence="1 2">
    <name type="scientific">Cotesia glomerata</name>
    <name type="common">Lepidopteran parasitic wasp</name>
    <name type="synonym">Apanteles glomeratus</name>
    <dbReference type="NCBI Taxonomy" id="32391"/>
    <lineage>
        <taxon>Eukaryota</taxon>
        <taxon>Metazoa</taxon>
        <taxon>Ecdysozoa</taxon>
        <taxon>Arthropoda</taxon>
        <taxon>Hexapoda</taxon>
        <taxon>Insecta</taxon>
        <taxon>Pterygota</taxon>
        <taxon>Neoptera</taxon>
        <taxon>Endopterygota</taxon>
        <taxon>Hymenoptera</taxon>
        <taxon>Apocrita</taxon>
        <taxon>Ichneumonoidea</taxon>
        <taxon>Braconidae</taxon>
        <taxon>Microgastrinae</taxon>
        <taxon>Cotesia</taxon>
    </lineage>
</organism>
<evidence type="ECO:0000313" key="1">
    <source>
        <dbReference type="EMBL" id="KAH0534774.1"/>
    </source>
</evidence>